<sequence length="147" mass="16742">MEVPPSDLSQDDKKIIFGALDVNLNRMILESLLHGIYTGVIAVTLWTISVTWYFPMYHYHHALHTQDNIIGGRLGICPWWKAYYLIGAITGGIGTLLVDVIIIWRCWVLWDYQWRIVLLPIICAMVTMSYHSNTSGATCDSQADIEL</sequence>
<feature type="transmembrane region" description="Helical" evidence="1">
    <location>
        <begin position="32"/>
        <end position="54"/>
    </location>
</feature>
<dbReference type="AlphaFoldDB" id="A0A2H3EE50"/>
<accession>A0A2H3EE50</accession>
<gene>
    <name evidence="2" type="ORF">ARMGADRAFT_1022899</name>
</gene>
<keyword evidence="3" id="KW-1185">Reference proteome</keyword>
<dbReference type="OrthoDB" id="10548586at2759"/>
<reference evidence="3" key="1">
    <citation type="journal article" date="2017" name="Nat. Ecol. Evol.">
        <title>Genome expansion and lineage-specific genetic innovations in the forest pathogenic fungi Armillaria.</title>
        <authorList>
            <person name="Sipos G."/>
            <person name="Prasanna A.N."/>
            <person name="Walter M.C."/>
            <person name="O'Connor E."/>
            <person name="Balint B."/>
            <person name="Krizsan K."/>
            <person name="Kiss B."/>
            <person name="Hess J."/>
            <person name="Varga T."/>
            <person name="Slot J."/>
            <person name="Riley R."/>
            <person name="Boka B."/>
            <person name="Rigling D."/>
            <person name="Barry K."/>
            <person name="Lee J."/>
            <person name="Mihaltcheva S."/>
            <person name="LaButti K."/>
            <person name="Lipzen A."/>
            <person name="Waldron R."/>
            <person name="Moloney N.M."/>
            <person name="Sperisen C."/>
            <person name="Kredics L."/>
            <person name="Vagvoelgyi C."/>
            <person name="Patrignani A."/>
            <person name="Fitzpatrick D."/>
            <person name="Nagy I."/>
            <person name="Doyle S."/>
            <person name="Anderson J.B."/>
            <person name="Grigoriev I.V."/>
            <person name="Gueldener U."/>
            <person name="Muensterkoetter M."/>
            <person name="Nagy L.G."/>
        </authorList>
    </citation>
    <scope>NUCLEOTIDE SEQUENCE [LARGE SCALE GENOMIC DNA]</scope>
    <source>
        <strain evidence="3">Ar21-2</strain>
    </source>
</reference>
<evidence type="ECO:0000313" key="3">
    <source>
        <dbReference type="Proteomes" id="UP000217790"/>
    </source>
</evidence>
<evidence type="ECO:0000256" key="1">
    <source>
        <dbReference type="SAM" id="Phobius"/>
    </source>
</evidence>
<proteinExistence type="predicted"/>
<protein>
    <submittedName>
        <fullName evidence="2">Uncharacterized protein</fullName>
    </submittedName>
</protein>
<keyword evidence="1" id="KW-0472">Membrane</keyword>
<feature type="transmembrane region" description="Helical" evidence="1">
    <location>
        <begin position="82"/>
        <end position="104"/>
    </location>
</feature>
<evidence type="ECO:0000313" key="2">
    <source>
        <dbReference type="EMBL" id="PBL04491.1"/>
    </source>
</evidence>
<name>A0A2H3EE50_ARMGA</name>
<keyword evidence="1" id="KW-1133">Transmembrane helix</keyword>
<dbReference type="Proteomes" id="UP000217790">
    <property type="component" value="Unassembled WGS sequence"/>
</dbReference>
<dbReference type="InParanoid" id="A0A2H3EE50"/>
<organism evidence="2 3">
    <name type="scientific">Armillaria gallica</name>
    <name type="common">Bulbous honey fungus</name>
    <name type="synonym">Armillaria bulbosa</name>
    <dbReference type="NCBI Taxonomy" id="47427"/>
    <lineage>
        <taxon>Eukaryota</taxon>
        <taxon>Fungi</taxon>
        <taxon>Dikarya</taxon>
        <taxon>Basidiomycota</taxon>
        <taxon>Agaricomycotina</taxon>
        <taxon>Agaricomycetes</taxon>
        <taxon>Agaricomycetidae</taxon>
        <taxon>Agaricales</taxon>
        <taxon>Marasmiineae</taxon>
        <taxon>Physalacriaceae</taxon>
        <taxon>Armillaria</taxon>
    </lineage>
</organism>
<keyword evidence="1" id="KW-0812">Transmembrane</keyword>
<feature type="transmembrane region" description="Helical" evidence="1">
    <location>
        <begin position="116"/>
        <end position="132"/>
    </location>
</feature>
<dbReference type="EMBL" id="KZ293644">
    <property type="protein sequence ID" value="PBL04491.1"/>
    <property type="molecule type" value="Genomic_DNA"/>
</dbReference>